<dbReference type="InterPro" id="IPR027417">
    <property type="entry name" value="P-loop_NTPase"/>
</dbReference>
<feature type="non-terminal residue" evidence="1">
    <location>
        <position position="1"/>
    </location>
</feature>
<evidence type="ECO:0000313" key="1">
    <source>
        <dbReference type="EMBL" id="EGH47643.1"/>
    </source>
</evidence>
<dbReference type="Proteomes" id="UP000004986">
    <property type="component" value="Unassembled WGS sequence"/>
</dbReference>
<comment type="caution">
    <text evidence="1">The sequence shown here is derived from an EMBL/GenBank/DDBJ whole genome shotgun (WGS) entry which is preliminary data.</text>
</comment>
<evidence type="ECO:0000313" key="2">
    <source>
        <dbReference type="Proteomes" id="UP000004986"/>
    </source>
</evidence>
<reference evidence="1 2" key="1">
    <citation type="journal article" date="2011" name="PLoS Pathog.">
        <title>Dynamic evolution of pathogenicity revealed by sequencing and comparative genomics of 19 Pseudomonas syringae isolates.</title>
        <authorList>
            <person name="Baltrus D.A."/>
            <person name="Nishimura M.T."/>
            <person name="Romanchuk A."/>
            <person name="Chang J.H."/>
            <person name="Mukhtar M.S."/>
            <person name="Cherkis K."/>
            <person name="Roach J."/>
            <person name="Grant S.R."/>
            <person name="Jones C.D."/>
            <person name="Dangl J.L."/>
        </authorList>
    </citation>
    <scope>NUCLEOTIDE SEQUENCE [LARGE SCALE GENOMIC DNA]</scope>
    <source>
        <strain evidence="1 2">1704B</strain>
    </source>
</reference>
<sequence length="42" mass="4583">AHDLIVIKDGKVVEQGPSREIFAAPQQAYTQELLRSSGLVFA</sequence>
<dbReference type="HOGENOM" id="CLU_212377_0_0_6"/>
<dbReference type="AlphaFoldDB" id="F3GKP0"/>
<dbReference type="Gene3D" id="3.40.50.300">
    <property type="entry name" value="P-loop containing nucleotide triphosphate hydrolases"/>
    <property type="match status" value="1"/>
</dbReference>
<accession>F3GKP0</accession>
<dbReference type="BioCyc" id="PSYR629263:G11X0-6783-MONOMER"/>
<dbReference type="EMBL" id="AEAI01002393">
    <property type="protein sequence ID" value="EGH47643.1"/>
    <property type="molecule type" value="Genomic_DNA"/>
</dbReference>
<proteinExistence type="predicted"/>
<organism evidence="1 2">
    <name type="scientific">Pseudomonas syringae pv. pisi str. 1704B</name>
    <dbReference type="NCBI Taxonomy" id="629263"/>
    <lineage>
        <taxon>Bacteria</taxon>
        <taxon>Pseudomonadati</taxon>
        <taxon>Pseudomonadota</taxon>
        <taxon>Gammaproteobacteria</taxon>
        <taxon>Pseudomonadales</taxon>
        <taxon>Pseudomonadaceae</taxon>
        <taxon>Pseudomonas</taxon>
        <taxon>Pseudomonas syringae</taxon>
    </lineage>
</organism>
<keyword evidence="2" id="KW-1185">Reference proteome</keyword>
<name>F3GKP0_PSESJ</name>
<gene>
    <name evidence="1" type="ORF">PSYPI_37368</name>
</gene>
<protein>
    <submittedName>
        <fullName evidence="1">ABC transporter</fullName>
    </submittedName>
</protein>